<reference evidence="3" key="3">
    <citation type="submission" date="2017-10" db="EMBL/GenBank/DDBJ databases">
        <authorList>
            <person name="Frank J."/>
        </authorList>
    </citation>
    <scope>NUCLEOTIDE SEQUENCE [LARGE SCALE GENOMIC DNA]</scope>
</reference>
<dbReference type="Proteomes" id="UP000221734">
    <property type="component" value="Chromosome Kuenenia_stuttgartiensis_MBR1"/>
</dbReference>
<proteinExistence type="predicted"/>
<dbReference type="KEGG" id="kst:KSMBR1_0329"/>
<reference evidence="1" key="1">
    <citation type="journal article" date="2006" name="Nature">
        <title>Deciphering the evolution and metabolism of an anammox bacterium from a community genome.</title>
        <authorList>
            <person name="Strous M."/>
            <person name="Pelletier E."/>
            <person name="Mangenot S."/>
            <person name="Rattei T."/>
            <person name="Lehner A."/>
            <person name="Taylor M.W."/>
            <person name="Horn M."/>
            <person name="Daims H."/>
            <person name="Bartol-Mavel D."/>
            <person name="Wincker P."/>
            <person name="Barbe V."/>
            <person name="Fonknechten N."/>
            <person name="Vallenet D."/>
            <person name="Segurens B."/>
            <person name="Schenowitz-Truong C."/>
            <person name="Medigue C."/>
            <person name="Collingro A."/>
            <person name="Snel B."/>
            <person name="Dutilh B.E."/>
            <person name="OpDenCamp H.J.M."/>
            <person name="vanDerDrift C."/>
            <person name="Cirpus I."/>
            <person name="vanDePas-Schoonen K.T."/>
            <person name="Harhangi H.R."/>
            <person name="vanNiftrik L."/>
            <person name="Schmid M."/>
            <person name="Keltjens J."/>
            <person name="vanDeVossenberg J."/>
            <person name="Kartal B."/>
            <person name="Meier H."/>
            <person name="Frishman D."/>
            <person name="Huynen M.A."/>
            <person name="Mewes H."/>
            <person name="Weissenbach J."/>
            <person name="Jetten M.S.M."/>
            <person name="Wagner M."/>
            <person name="LePaslier D."/>
        </authorList>
    </citation>
    <scope>NUCLEOTIDE SEQUENCE</scope>
</reference>
<sequence length="74" mass="8614">MPEMVNIHHILEAKEICHIIIEPSSRPVYYRECNDVKFCHRTGGGVPVNCMFRKQRNILLIIGLTDEYKIDEVS</sequence>
<evidence type="ECO:0000313" key="3">
    <source>
        <dbReference type="Proteomes" id="UP000221734"/>
    </source>
</evidence>
<dbReference type="EMBL" id="LT934425">
    <property type="protein sequence ID" value="SOH02845.1"/>
    <property type="molecule type" value="Genomic_DNA"/>
</dbReference>
<gene>
    <name evidence="2" type="ORF">KSMBR1_0329</name>
    <name evidence="1" type="ORF">kuste4287</name>
</gene>
<organism evidence="1">
    <name type="scientific">Kuenenia stuttgartiensis</name>
    <dbReference type="NCBI Taxonomy" id="174633"/>
    <lineage>
        <taxon>Bacteria</taxon>
        <taxon>Pseudomonadati</taxon>
        <taxon>Planctomycetota</taxon>
        <taxon>Candidatus Brocadiia</taxon>
        <taxon>Candidatus Brocadiales</taxon>
        <taxon>Candidatus Brocadiaceae</taxon>
        <taxon>Candidatus Kuenenia</taxon>
    </lineage>
</organism>
<reference evidence="1" key="2">
    <citation type="submission" date="2006-01" db="EMBL/GenBank/DDBJ databases">
        <authorList>
            <person name="Genoscope"/>
        </authorList>
    </citation>
    <scope>NUCLEOTIDE SEQUENCE</scope>
</reference>
<protein>
    <submittedName>
        <fullName evidence="1">Uncharacterized protein</fullName>
    </submittedName>
</protein>
<accession>Q1Q4W1</accession>
<reference evidence="2" key="4">
    <citation type="submission" date="2017-10" db="EMBL/GenBank/DDBJ databases">
        <authorList>
            <person name="Banno H."/>
            <person name="Chua N.-H."/>
        </authorList>
    </citation>
    <scope>NUCLEOTIDE SEQUENCE [LARGE SCALE GENOMIC DNA]</scope>
    <source>
        <strain evidence="2">Kuenenia_mbr1_ru-nijmegen</strain>
    </source>
</reference>
<name>Q1Q4W1_KUEST</name>
<dbReference type="EMBL" id="CT573071">
    <property type="protein sequence ID" value="CAJ75049.1"/>
    <property type="molecule type" value="Genomic_DNA"/>
</dbReference>
<evidence type="ECO:0000313" key="1">
    <source>
        <dbReference type="EMBL" id="CAJ75049.1"/>
    </source>
</evidence>
<dbReference type="AlphaFoldDB" id="Q1Q4W1"/>
<evidence type="ECO:0000313" key="2">
    <source>
        <dbReference type="EMBL" id="SOH02845.1"/>
    </source>
</evidence>
<keyword evidence="3" id="KW-1185">Reference proteome</keyword>